<name>A0A9P6YTG5_9FUNG</name>
<sequence>MSAALRFTCPSCGYIAGSYRELTAHQNRSSCLYAIINDSSDESISDQPEATVLSPMNMDTDIEYPSAADDSDTTINPIIYEHTTQESQLSIIQQFAVAFYKIADESSVSREAERQLGRCINTFLIQKLNQSTVDELGGSMPGPDAVSRWMKNINTQEELVKSLDVCPQGCYLYPEGNRNVISCPNPLCQKPRYANHELAEQLHAANVDLNGEAGAILHQQQEMSVVSVGASLAQMLFDDYKRELFNYRSEFDQNVHCDGIYKDVFDGQVYRNLLLNERQLFRNQGDIALMLVVDGFVPRHNQTVTLTVVTCYIMNIDPAYRYASDNVLTLAIIPGPKKPYDLMSFLKPIVDEITGLSRNGMVVKKNGETVYEGKVYLLGATGDIPGIADLMNHAGHMAYRGCRMCDTEGVRVQGAMCFPRTGGLLTMRDLIEGDELRNIVKVPHLFTSLSTFSGAPFFGMDEMHLVARGIGQLLFDLLHHRNNSKFQVEASNDYTFQFDQRKSPVAIMAEVSLYIGRSTSTVPRTFEGRWNDRLDNYRAVDWQDWLLYIIPTIVLQYIDNEQTKKAIMNLVNGCVMSLERELTADDLVRLDRHFTKWHNFLRREIDYGRINERVFTVNNHYLSHIRYIIEHMGPLRFISCRTSERNIKKYTNMIKSVVKPGANASNILINEQSLQSYGLQQIVSSIHRTTGQRYTAESFLVDPNDRDNGAQLWEPRAYYQALGNGRICAGLADADVFRALLSYYRRLAGNRSLASINSDIKIAERLWLNSIIVSSKLYRTRSRQTTRADNFVMFESGRYRSNRQCWFVGEVHCYLVHRQDDQERFFAVMDVMKEHSIDNYGVPHVTRDNKRQFIAVASVYDILGCVGLVRYSDNTNNYKVIMPYARYAEKIGNRHKGTYADLRVH</sequence>
<gene>
    <name evidence="1" type="ORF">G6F50_011206</name>
</gene>
<organism evidence="1 2">
    <name type="scientific">Rhizopus delemar</name>
    <dbReference type="NCBI Taxonomy" id="936053"/>
    <lineage>
        <taxon>Eukaryota</taxon>
        <taxon>Fungi</taxon>
        <taxon>Fungi incertae sedis</taxon>
        <taxon>Mucoromycota</taxon>
        <taxon>Mucoromycotina</taxon>
        <taxon>Mucoromycetes</taxon>
        <taxon>Mucorales</taxon>
        <taxon>Mucorineae</taxon>
        <taxon>Rhizopodaceae</taxon>
        <taxon>Rhizopus</taxon>
    </lineage>
</organism>
<accession>A0A9P6YTG5</accession>
<dbReference type="EMBL" id="JAANIU010002750">
    <property type="protein sequence ID" value="KAG1564251.1"/>
    <property type="molecule type" value="Genomic_DNA"/>
</dbReference>
<evidence type="ECO:0000313" key="2">
    <source>
        <dbReference type="Proteomes" id="UP000740926"/>
    </source>
</evidence>
<reference evidence="1 2" key="1">
    <citation type="journal article" date="2020" name="Microb. Genom.">
        <title>Genetic diversity of clinical and environmental Mucorales isolates obtained from an investigation of mucormycosis cases among solid organ transplant recipients.</title>
        <authorList>
            <person name="Nguyen M.H."/>
            <person name="Kaul D."/>
            <person name="Muto C."/>
            <person name="Cheng S.J."/>
            <person name="Richter R.A."/>
            <person name="Bruno V.M."/>
            <person name="Liu G."/>
            <person name="Beyhan S."/>
            <person name="Sundermann A.J."/>
            <person name="Mounaud S."/>
            <person name="Pasculle A.W."/>
            <person name="Nierman W.C."/>
            <person name="Driscoll E."/>
            <person name="Cumbie R."/>
            <person name="Clancy C.J."/>
            <person name="Dupont C.L."/>
        </authorList>
    </citation>
    <scope>NUCLEOTIDE SEQUENCE [LARGE SCALE GENOMIC DNA]</scope>
    <source>
        <strain evidence="1 2">GL24</strain>
    </source>
</reference>
<keyword evidence="2" id="KW-1185">Reference proteome</keyword>
<evidence type="ECO:0000313" key="1">
    <source>
        <dbReference type="EMBL" id="KAG1564251.1"/>
    </source>
</evidence>
<dbReference type="AlphaFoldDB" id="A0A9P6YTG5"/>
<dbReference type="InterPro" id="IPR004242">
    <property type="entry name" value="Transposase_21"/>
</dbReference>
<dbReference type="Proteomes" id="UP000740926">
    <property type="component" value="Unassembled WGS sequence"/>
</dbReference>
<dbReference type="Pfam" id="PF02992">
    <property type="entry name" value="Transposase_21"/>
    <property type="match status" value="1"/>
</dbReference>
<protein>
    <submittedName>
        <fullName evidence="1">Uncharacterized protein</fullName>
    </submittedName>
</protein>
<comment type="caution">
    <text evidence="1">The sequence shown here is derived from an EMBL/GenBank/DDBJ whole genome shotgun (WGS) entry which is preliminary data.</text>
</comment>
<proteinExistence type="predicted"/>